<evidence type="ECO:0000256" key="1">
    <source>
        <dbReference type="SAM" id="MobiDB-lite"/>
    </source>
</evidence>
<dbReference type="EMBL" id="BFAD01000008">
    <property type="protein sequence ID" value="GBE85792.1"/>
    <property type="molecule type" value="Genomic_DNA"/>
</dbReference>
<feature type="region of interest" description="Disordered" evidence="1">
    <location>
        <begin position="234"/>
        <end position="255"/>
    </location>
</feature>
<dbReference type="GeneID" id="38782709"/>
<comment type="caution">
    <text evidence="2">The sequence shown here is derived from an EMBL/GenBank/DDBJ whole genome shotgun (WGS) entry which is preliminary data.</text>
</comment>
<dbReference type="AlphaFoldDB" id="A0A401GU99"/>
<evidence type="ECO:0008006" key="4">
    <source>
        <dbReference type="Google" id="ProtNLM"/>
    </source>
</evidence>
<evidence type="ECO:0000313" key="3">
    <source>
        <dbReference type="Proteomes" id="UP000287166"/>
    </source>
</evidence>
<dbReference type="InParanoid" id="A0A401GU99"/>
<accession>A0A401GU99</accession>
<sequence>MSAYPVEDELCLTPTDGPLNLLVRYPPSRAATIRTLTLDGCLIYGGKPPSNDDQSQGNFYLRGHFLPDHRWLSALAQVLPHFQNIQTLRLHKLRWGYIKKEARDLLPQFPRLVTVDLHDVDLWNTYQWFDFLDSIPRLSRLRMEDIDWEDTNHFPCRRESYAPLRLEHLRYCGRETGLPLLLEWVVGNRTDIVVRGLDIDCKTANIAPIIELLVKIAPGLESFEFKQQLHTHAVPHSTVSSNINDRDDSTVTSNNDDRDDFSFDWLEAAKAHNKIGPDDDCDTGPQMPVGTVCARCARTVQTSRGQQDLAHGSTRQVNSVTAQPHLSLQDARRLQFPSFGALESISAELVWHPSASPLAIEMLCELVTDRTTKFTLDLQFNSFHDLLDVVWRPIVNSLTSVSIAATSRREGCCFFFQVYCAFHDDDEERTVQRIMGRLQKVCEGKLFDVSVLHCQRED</sequence>
<evidence type="ECO:0000313" key="2">
    <source>
        <dbReference type="EMBL" id="GBE85792.1"/>
    </source>
</evidence>
<keyword evidence="3" id="KW-1185">Reference proteome</keyword>
<gene>
    <name evidence="2" type="ORF">SCP_0803140</name>
</gene>
<dbReference type="Proteomes" id="UP000287166">
    <property type="component" value="Unassembled WGS sequence"/>
</dbReference>
<proteinExistence type="predicted"/>
<reference evidence="2 3" key="1">
    <citation type="journal article" date="2018" name="Sci. Rep.">
        <title>Genome sequence of the cauliflower mushroom Sparassis crispa (Hanabiratake) and its association with beneficial usage.</title>
        <authorList>
            <person name="Kiyama R."/>
            <person name="Furutani Y."/>
            <person name="Kawaguchi K."/>
            <person name="Nakanishi T."/>
        </authorList>
    </citation>
    <scope>NUCLEOTIDE SEQUENCE [LARGE SCALE GENOMIC DNA]</scope>
</reference>
<dbReference type="RefSeq" id="XP_027616705.1">
    <property type="nucleotide sequence ID" value="XM_027760904.1"/>
</dbReference>
<name>A0A401GU99_9APHY</name>
<protein>
    <recommendedName>
        <fullName evidence="4">F-box domain-containing protein</fullName>
    </recommendedName>
</protein>
<organism evidence="2 3">
    <name type="scientific">Sparassis crispa</name>
    <dbReference type="NCBI Taxonomy" id="139825"/>
    <lineage>
        <taxon>Eukaryota</taxon>
        <taxon>Fungi</taxon>
        <taxon>Dikarya</taxon>
        <taxon>Basidiomycota</taxon>
        <taxon>Agaricomycotina</taxon>
        <taxon>Agaricomycetes</taxon>
        <taxon>Polyporales</taxon>
        <taxon>Sparassidaceae</taxon>
        <taxon>Sparassis</taxon>
    </lineage>
</organism>